<protein>
    <submittedName>
        <fullName evidence="1">Uncharacterized protein</fullName>
    </submittedName>
</protein>
<dbReference type="AlphaFoldDB" id="A0A517T6T4"/>
<proteinExistence type="predicted"/>
<dbReference type="EMBL" id="CP036316">
    <property type="protein sequence ID" value="QDT64067.1"/>
    <property type="molecule type" value="Genomic_DNA"/>
</dbReference>
<dbReference type="RefSeq" id="WP_145260927.1">
    <property type="nucleotide sequence ID" value="NZ_CP036316.1"/>
</dbReference>
<dbReference type="Proteomes" id="UP000319976">
    <property type="component" value="Chromosome"/>
</dbReference>
<sequence length="84" mass="9514">MAATKPEKVFRLGNVSASVFANEIEQDGIQRTLRSVTIQKRYQDGNETKYKPNFNISELPLAIRVAQLAQQHVEHCEAEIQLSD</sequence>
<name>A0A517T6T4_9PLAN</name>
<dbReference type="OrthoDB" id="282578at2"/>
<evidence type="ECO:0000313" key="1">
    <source>
        <dbReference type="EMBL" id="QDT64067.1"/>
    </source>
</evidence>
<accession>A0A517T6T4</accession>
<reference evidence="1 2" key="1">
    <citation type="submission" date="2019-02" db="EMBL/GenBank/DDBJ databases">
        <title>Deep-cultivation of Planctomycetes and their phenomic and genomic characterization uncovers novel biology.</title>
        <authorList>
            <person name="Wiegand S."/>
            <person name="Jogler M."/>
            <person name="Boedeker C."/>
            <person name="Pinto D."/>
            <person name="Vollmers J."/>
            <person name="Rivas-Marin E."/>
            <person name="Kohn T."/>
            <person name="Peeters S.H."/>
            <person name="Heuer A."/>
            <person name="Rast P."/>
            <person name="Oberbeckmann S."/>
            <person name="Bunk B."/>
            <person name="Jeske O."/>
            <person name="Meyerdierks A."/>
            <person name="Storesund J.E."/>
            <person name="Kallscheuer N."/>
            <person name="Luecker S."/>
            <person name="Lage O.M."/>
            <person name="Pohl T."/>
            <person name="Merkel B.J."/>
            <person name="Hornburger P."/>
            <person name="Mueller R.-W."/>
            <person name="Bruemmer F."/>
            <person name="Labrenz M."/>
            <person name="Spormann A.M."/>
            <person name="Op den Camp H."/>
            <person name="Overmann J."/>
            <person name="Amann R."/>
            <person name="Jetten M.S.M."/>
            <person name="Mascher T."/>
            <person name="Medema M.H."/>
            <person name="Devos D.P."/>
            <person name="Kaster A.-K."/>
            <person name="Ovreas L."/>
            <person name="Rohde M."/>
            <person name="Galperin M.Y."/>
            <person name="Jogler C."/>
        </authorList>
    </citation>
    <scope>NUCLEOTIDE SEQUENCE [LARGE SCALE GENOMIC DNA]</scope>
    <source>
        <strain evidence="1 2">V22</strain>
    </source>
</reference>
<keyword evidence="2" id="KW-1185">Reference proteome</keyword>
<evidence type="ECO:0000313" key="2">
    <source>
        <dbReference type="Proteomes" id="UP000319976"/>
    </source>
</evidence>
<dbReference type="KEGG" id="chya:V22_12980"/>
<organism evidence="1 2">
    <name type="scientific">Calycomorphotria hydatis</name>
    <dbReference type="NCBI Taxonomy" id="2528027"/>
    <lineage>
        <taxon>Bacteria</taxon>
        <taxon>Pseudomonadati</taxon>
        <taxon>Planctomycetota</taxon>
        <taxon>Planctomycetia</taxon>
        <taxon>Planctomycetales</taxon>
        <taxon>Planctomycetaceae</taxon>
        <taxon>Calycomorphotria</taxon>
    </lineage>
</organism>
<gene>
    <name evidence="1" type="ORF">V22_12980</name>
</gene>